<protein>
    <submittedName>
        <fullName evidence="1">Uncharacterized protein</fullName>
    </submittedName>
</protein>
<dbReference type="AlphaFoldDB" id="A0ABC9XE81"/>
<dbReference type="Proteomes" id="UP001623348">
    <property type="component" value="Unassembled WGS sequence"/>
</dbReference>
<organism evidence="1 2">
    <name type="scientific">Grus japonensis</name>
    <name type="common">Japanese crane</name>
    <name type="synonym">Red-crowned crane</name>
    <dbReference type="NCBI Taxonomy" id="30415"/>
    <lineage>
        <taxon>Eukaryota</taxon>
        <taxon>Metazoa</taxon>
        <taxon>Chordata</taxon>
        <taxon>Craniata</taxon>
        <taxon>Vertebrata</taxon>
        <taxon>Euteleostomi</taxon>
        <taxon>Archelosauria</taxon>
        <taxon>Archosauria</taxon>
        <taxon>Dinosauria</taxon>
        <taxon>Saurischia</taxon>
        <taxon>Theropoda</taxon>
        <taxon>Coelurosauria</taxon>
        <taxon>Aves</taxon>
        <taxon>Neognathae</taxon>
        <taxon>Neoaves</taxon>
        <taxon>Gruiformes</taxon>
        <taxon>Gruidae</taxon>
        <taxon>Grus</taxon>
    </lineage>
</organism>
<comment type="caution">
    <text evidence="1">The sequence shown here is derived from an EMBL/GenBank/DDBJ whole genome shotgun (WGS) entry which is preliminary data.</text>
</comment>
<evidence type="ECO:0000313" key="1">
    <source>
        <dbReference type="EMBL" id="GAB0195871.1"/>
    </source>
</evidence>
<keyword evidence="2" id="KW-1185">Reference proteome</keyword>
<gene>
    <name evidence="1" type="ORF">GRJ2_002052400</name>
</gene>
<dbReference type="EMBL" id="BAAFJT010000014">
    <property type="protein sequence ID" value="GAB0195871.1"/>
    <property type="molecule type" value="Genomic_DNA"/>
</dbReference>
<name>A0ABC9XE81_GRUJA</name>
<sequence length="118" mass="12209">MALAVTCGHRLLGPCTAPACWGGGAAAGSSPPRAAAWPGRSAGREALGLFAAPAPCSAARLGPATEREPRRGGGGESRQMLLSAPWLQLPQFIHLLPIVTWKHSSGQFIFWDPSLPSG</sequence>
<reference evidence="1 2" key="1">
    <citation type="submission" date="2024-06" db="EMBL/GenBank/DDBJ databases">
        <title>The draft genome of Grus japonensis, version 3.</title>
        <authorList>
            <person name="Nabeshima K."/>
            <person name="Suzuki S."/>
            <person name="Onuma M."/>
        </authorList>
    </citation>
    <scope>NUCLEOTIDE SEQUENCE [LARGE SCALE GENOMIC DNA]</scope>
    <source>
        <strain evidence="1 2">451A</strain>
    </source>
</reference>
<proteinExistence type="predicted"/>
<accession>A0ABC9XE81</accession>
<evidence type="ECO:0000313" key="2">
    <source>
        <dbReference type="Proteomes" id="UP001623348"/>
    </source>
</evidence>